<reference evidence="5" key="1">
    <citation type="journal article" date="2019" name="Int. J. Syst. Evol. Microbiol.">
        <title>The Global Catalogue of Microorganisms (GCM) 10K type strain sequencing project: providing services to taxonomists for standard genome sequencing and annotation.</title>
        <authorList>
            <consortium name="The Broad Institute Genomics Platform"/>
            <consortium name="The Broad Institute Genome Sequencing Center for Infectious Disease"/>
            <person name="Wu L."/>
            <person name="Ma J."/>
        </authorList>
    </citation>
    <scope>NUCLEOTIDE SEQUENCE [LARGE SCALE GENOMIC DNA]</scope>
    <source>
        <strain evidence="5">JCM 30846</strain>
    </source>
</reference>
<comment type="caution">
    <text evidence="4">The sequence shown here is derived from an EMBL/GenBank/DDBJ whole genome shotgun (WGS) entry which is preliminary data.</text>
</comment>
<evidence type="ECO:0000256" key="2">
    <source>
        <dbReference type="SAM" id="MobiDB-lite"/>
    </source>
</evidence>
<dbReference type="Gene3D" id="3.40.50.720">
    <property type="entry name" value="NAD(P)-binding Rossmann-like Domain"/>
    <property type="match status" value="1"/>
</dbReference>
<evidence type="ECO:0000313" key="5">
    <source>
        <dbReference type="Proteomes" id="UP001499884"/>
    </source>
</evidence>
<gene>
    <name evidence="4" type="ORF">GCM10023082_38140</name>
</gene>
<organism evidence="4 5">
    <name type="scientific">Streptomyces tremellae</name>
    <dbReference type="NCBI Taxonomy" id="1124239"/>
    <lineage>
        <taxon>Bacteria</taxon>
        <taxon>Bacillati</taxon>
        <taxon>Actinomycetota</taxon>
        <taxon>Actinomycetes</taxon>
        <taxon>Kitasatosporales</taxon>
        <taxon>Streptomycetaceae</taxon>
        <taxon>Streptomyces</taxon>
    </lineage>
</organism>
<name>A0ABP7FJG3_9ACTN</name>
<protein>
    <submittedName>
        <fullName evidence="4">NAD(P)-binding domain-containing protein</fullName>
    </submittedName>
</protein>
<dbReference type="InterPro" id="IPR036291">
    <property type="entry name" value="NAD(P)-bd_dom_sf"/>
</dbReference>
<accession>A0ABP7FJG3</accession>
<evidence type="ECO:0000259" key="3">
    <source>
        <dbReference type="Pfam" id="PF03807"/>
    </source>
</evidence>
<dbReference type="PANTHER" id="PTHR14239:SF10">
    <property type="entry name" value="REDUCTASE"/>
    <property type="match status" value="1"/>
</dbReference>
<dbReference type="InterPro" id="IPR051267">
    <property type="entry name" value="STEAP_metalloreductase"/>
</dbReference>
<evidence type="ECO:0000256" key="1">
    <source>
        <dbReference type="ARBA" id="ARBA00023002"/>
    </source>
</evidence>
<proteinExistence type="predicted"/>
<dbReference type="Pfam" id="PF03807">
    <property type="entry name" value="F420_oxidored"/>
    <property type="match status" value="1"/>
</dbReference>
<dbReference type="PANTHER" id="PTHR14239">
    <property type="entry name" value="DUDULIN-RELATED"/>
    <property type="match status" value="1"/>
</dbReference>
<keyword evidence="5" id="KW-1185">Reference proteome</keyword>
<dbReference type="RefSeq" id="WP_425588317.1">
    <property type="nucleotide sequence ID" value="NZ_BAABEP010000026.1"/>
</dbReference>
<feature type="region of interest" description="Disordered" evidence="2">
    <location>
        <begin position="195"/>
        <end position="227"/>
    </location>
</feature>
<dbReference type="Proteomes" id="UP001499884">
    <property type="component" value="Unassembled WGS sequence"/>
</dbReference>
<sequence>MWEQRGPRVGWAGMATLGLIGSGHIGGTLARLAVGGGLDVVISNSRGPETLAGLAAELGPRARAATQAEAAAAGDWVVVTVPLKAYTQLPREALAGRTVLDTTNYYPERDGHIEALDNGSTTSSELLQDFLGESTHVVKAFNNIFFKHLGTLARPAGAQDRTALPIAGDDAEAKRRATELLDRLGYDAVDAGALAEGRRFQPGTPAYGPPYAKDPSRPFNEQEAGPASAAEIRAYLAKS</sequence>
<dbReference type="InterPro" id="IPR028939">
    <property type="entry name" value="P5C_Rdtase_cat_N"/>
</dbReference>
<keyword evidence="1" id="KW-0560">Oxidoreductase</keyword>
<dbReference type="EMBL" id="BAABEP010000026">
    <property type="protein sequence ID" value="GAA3737292.1"/>
    <property type="molecule type" value="Genomic_DNA"/>
</dbReference>
<dbReference type="SUPFAM" id="SSF51735">
    <property type="entry name" value="NAD(P)-binding Rossmann-fold domains"/>
    <property type="match status" value="1"/>
</dbReference>
<feature type="domain" description="Pyrroline-5-carboxylate reductase catalytic N-terminal" evidence="3">
    <location>
        <begin position="17"/>
        <end position="105"/>
    </location>
</feature>
<evidence type="ECO:0000313" key="4">
    <source>
        <dbReference type="EMBL" id="GAA3737292.1"/>
    </source>
</evidence>